<evidence type="ECO:0000313" key="7">
    <source>
        <dbReference type="EMBL" id="CZT16587.1"/>
    </source>
</evidence>
<dbReference type="GeneID" id="35597637"/>
<organism evidence="7 8">
    <name type="scientific">Ramularia collo-cygni</name>
    <dbReference type="NCBI Taxonomy" id="112498"/>
    <lineage>
        <taxon>Eukaryota</taxon>
        <taxon>Fungi</taxon>
        <taxon>Dikarya</taxon>
        <taxon>Ascomycota</taxon>
        <taxon>Pezizomycotina</taxon>
        <taxon>Dothideomycetes</taxon>
        <taxon>Dothideomycetidae</taxon>
        <taxon>Mycosphaerellales</taxon>
        <taxon>Mycosphaerellaceae</taxon>
        <taxon>Ramularia</taxon>
    </lineage>
</organism>
<dbReference type="RefSeq" id="XP_023623480.1">
    <property type="nucleotide sequence ID" value="XM_023767712.1"/>
</dbReference>
<dbReference type="SUPFAM" id="SSF52467">
    <property type="entry name" value="DHS-like NAD/FAD-binding domain"/>
    <property type="match status" value="1"/>
</dbReference>
<evidence type="ECO:0000256" key="5">
    <source>
        <dbReference type="SAM" id="MobiDB-lite"/>
    </source>
</evidence>
<evidence type="ECO:0000313" key="8">
    <source>
        <dbReference type="Proteomes" id="UP000225277"/>
    </source>
</evidence>
<dbReference type="EMBL" id="FJUY01000003">
    <property type="protein sequence ID" value="CZT16587.1"/>
    <property type="molecule type" value="Genomic_DNA"/>
</dbReference>
<keyword evidence="2" id="KW-0808">Transferase</keyword>
<evidence type="ECO:0000256" key="4">
    <source>
        <dbReference type="PROSITE-ProRule" id="PRU00236"/>
    </source>
</evidence>
<evidence type="ECO:0000256" key="2">
    <source>
        <dbReference type="ARBA" id="ARBA00022679"/>
    </source>
</evidence>
<name>A0A2D3UWI5_9PEZI</name>
<dbReference type="InterPro" id="IPR029035">
    <property type="entry name" value="DHS-like_NAD/FAD-binding_dom"/>
</dbReference>
<evidence type="ECO:0000259" key="6">
    <source>
        <dbReference type="PROSITE" id="PS50305"/>
    </source>
</evidence>
<dbReference type="InterPro" id="IPR026590">
    <property type="entry name" value="Ssirtuin_cat_dom"/>
</dbReference>
<dbReference type="Pfam" id="PF02146">
    <property type="entry name" value="SIR2"/>
    <property type="match status" value="1"/>
</dbReference>
<dbReference type="InterPro" id="IPR003000">
    <property type="entry name" value="Sirtuin"/>
</dbReference>
<dbReference type="GO" id="GO:0016740">
    <property type="term" value="F:transferase activity"/>
    <property type="evidence" value="ECO:0007669"/>
    <property type="project" value="UniProtKB-KW"/>
</dbReference>
<feature type="region of interest" description="Disordered" evidence="5">
    <location>
        <begin position="1"/>
        <end position="33"/>
    </location>
</feature>
<dbReference type="AlphaFoldDB" id="A0A2D3UWI5"/>
<dbReference type="Proteomes" id="UP000225277">
    <property type="component" value="Unassembled WGS sequence"/>
</dbReference>
<dbReference type="OrthoDB" id="424302at2759"/>
<evidence type="ECO:0000256" key="3">
    <source>
        <dbReference type="ARBA" id="ARBA00023027"/>
    </source>
</evidence>
<dbReference type="PANTHER" id="PTHR47651">
    <property type="entry name" value="NAD-DEPENDENT HISTONE DEACETYLASE HST4"/>
    <property type="match status" value="1"/>
</dbReference>
<dbReference type="Gene3D" id="3.40.50.1220">
    <property type="entry name" value="TPP-binding domain"/>
    <property type="match status" value="1"/>
</dbReference>
<proteinExistence type="inferred from homology"/>
<protein>
    <submittedName>
        <fullName evidence="7">Related to sirtuin type 4</fullName>
    </submittedName>
</protein>
<evidence type="ECO:0000256" key="1">
    <source>
        <dbReference type="ARBA" id="ARBA00006924"/>
    </source>
</evidence>
<dbReference type="GO" id="GO:0070403">
    <property type="term" value="F:NAD+ binding"/>
    <property type="evidence" value="ECO:0007669"/>
    <property type="project" value="InterPro"/>
</dbReference>
<dbReference type="STRING" id="112498.A0A2D3UWI5"/>
<dbReference type="PROSITE" id="PS50305">
    <property type="entry name" value="SIRTUIN"/>
    <property type="match status" value="1"/>
</dbReference>
<sequence length="187" mass="20160">MIESGALGTEDPGERQKRGLKTNPDGDVDVPGVDYNTFRYPPCPKCLADKDRKVDVDTDGAWSQGSEAGILKPAVIMFGESIPAQVKLAVESAIDEASSLMVLGSSLATYSAWRLVKRAKDQGKRIAVINMGGVRGEEAFFAGVPRRTDGSDGVRCNLPLEQSLPALVERLEQERDGGKVFRPAPWA</sequence>
<feature type="domain" description="Deacetylase sirtuin-type" evidence="6">
    <location>
        <begin position="1"/>
        <end position="174"/>
    </location>
</feature>
<accession>A0A2D3UWI5</accession>
<keyword evidence="8" id="KW-1185">Reference proteome</keyword>
<comment type="caution">
    <text evidence="4">Lacks conserved residue(s) required for the propagation of feature annotation.</text>
</comment>
<keyword evidence="3" id="KW-0520">NAD</keyword>
<comment type="similarity">
    <text evidence="1">Belongs to the sirtuin family. Class I subfamily.</text>
</comment>
<reference evidence="7 8" key="1">
    <citation type="submission" date="2016-03" db="EMBL/GenBank/DDBJ databases">
        <authorList>
            <person name="Ploux O."/>
        </authorList>
    </citation>
    <scope>NUCLEOTIDE SEQUENCE [LARGE SCALE GENOMIC DNA]</scope>
    <source>
        <strain evidence="7 8">URUG2</strain>
    </source>
</reference>
<gene>
    <name evidence="7" type="ORF">RCC_02421</name>
</gene>
<dbReference type="PANTHER" id="PTHR47651:SF17">
    <property type="entry name" value="DEACETYLASE SIRTUIN-TYPE DOMAIN-CONTAINING PROTEIN"/>
    <property type="match status" value="1"/>
</dbReference>